<dbReference type="Pfam" id="PF12669">
    <property type="entry name" value="FeoB_associated"/>
    <property type="match status" value="1"/>
</dbReference>
<proteinExistence type="predicted"/>
<keyword evidence="1" id="KW-0472">Membrane</keyword>
<evidence type="ECO:0000313" key="2">
    <source>
        <dbReference type="EMBL" id="BCS98636.1"/>
    </source>
</evidence>
<reference evidence="2 3" key="1">
    <citation type="submission" date="2021-02" db="EMBL/GenBank/DDBJ databases">
        <title>Complete genome of Desulfoluna sp. strain ASN36.</title>
        <authorList>
            <person name="Takahashi A."/>
            <person name="Kojima H."/>
            <person name="Fukui M."/>
        </authorList>
    </citation>
    <scope>NUCLEOTIDE SEQUENCE [LARGE SCALE GENOMIC DNA]</scope>
    <source>
        <strain evidence="2 3">ASN36</strain>
    </source>
</reference>
<evidence type="ECO:0000313" key="3">
    <source>
        <dbReference type="Proteomes" id="UP001320148"/>
    </source>
</evidence>
<organism evidence="2 3">
    <name type="scientific">Desulfoluna limicola</name>
    <dbReference type="NCBI Taxonomy" id="2810562"/>
    <lineage>
        <taxon>Bacteria</taxon>
        <taxon>Pseudomonadati</taxon>
        <taxon>Thermodesulfobacteriota</taxon>
        <taxon>Desulfobacteria</taxon>
        <taxon>Desulfobacterales</taxon>
        <taxon>Desulfolunaceae</taxon>
        <taxon>Desulfoluna</taxon>
    </lineage>
</organism>
<evidence type="ECO:0008006" key="4">
    <source>
        <dbReference type="Google" id="ProtNLM"/>
    </source>
</evidence>
<dbReference type="EMBL" id="AP024488">
    <property type="protein sequence ID" value="BCS98636.1"/>
    <property type="molecule type" value="Genomic_DNA"/>
</dbReference>
<keyword evidence="1" id="KW-0812">Transmembrane</keyword>
<feature type="transmembrane region" description="Helical" evidence="1">
    <location>
        <begin position="6"/>
        <end position="23"/>
    </location>
</feature>
<dbReference type="RefSeq" id="WP_236890020.1">
    <property type="nucleotide sequence ID" value="NZ_AP024488.1"/>
</dbReference>
<evidence type="ECO:0000256" key="1">
    <source>
        <dbReference type="SAM" id="Phobius"/>
    </source>
</evidence>
<protein>
    <recommendedName>
        <fullName evidence="4">FeoB-associated Cys-rich membrane protein</fullName>
    </recommendedName>
</protein>
<gene>
    <name evidence="2" type="ORF">DSLASN_42680</name>
</gene>
<keyword evidence="1" id="KW-1133">Transmembrane helix</keyword>
<name>A0ABM7PMZ5_9BACT</name>
<sequence>MLDKIIVILIVAVAFFFFARSLYRTATGKKTGCDSGCCGCSSASTCDSIPDDKRLL</sequence>
<keyword evidence="3" id="KW-1185">Reference proteome</keyword>
<accession>A0ABM7PMZ5</accession>
<dbReference type="Proteomes" id="UP001320148">
    <property type="component" value="Chromosome"/>
</dbReference>